<feature type="region of interest" description="Disordered" evidence="1">
    <location>
        <begin position="76"/>
        <end position="212"/>
    </location>
</feature>
<evidence type="ECO:0000313" key="3">
    <source>
        <dbReference type="Proteomes" id="UP000078447"/>
    </source>
</evidence>
<accession>A0ABX2V8A7</accession>
<name>A0ABX2V8A7_9BACL</name>
<dbReference type="EMBL" id="LVVL01000012">
    <property type="protein sequence ID" value="OAN12784.1"/>
    <property type="molecule type" value="Genomic_DNA"/>
</dbReference>
<dbReference type="Proteomes" id="UP000078447">
    <property type="component" value="Unassembled WGS sequence"/>
</dbReference>
<proteinExistence type="predicted"/>
<organism evidence="2 3">
    <name type="scientific">Exiguobacterium undae</name>
    <dbReference type="NCBI Taxonomy" id="169177"/>
    <lineage>
        <taxon>Bacteria</taxon>
        <taxon>Bacillati</taxon>
        <taxon>Bacillota</taxon>
        <taxon>Bacilli</taxon>
        <taxon>Bacillales</taxon>
        <taxon>Bacillales Family XII. Incertae Sedis</taxon>
        <taxon>Exiguobacterium</taxon>
    </lineage>
</organism>
<protein>
    <recommendedName>
        <fullName evidence="4">WxL domain-containing protein</fullName>
    </recommendedName>
</protein>
<reference evidence="2 3" key="1">
    <citation type="submission" date="2016-03" db="EMBL/GenBank/DDBJ databases">
        <authorList>
            <person name="Cho S.-Y."/>
            <person name="Lim S."/>
            <person name="Kim H."/>
            <person name="Soh E.H."/>
            <person name="Moon J.S."/>
        </authorList>
    </citation>
    <scope>NUCLEOTIDE SEQUENCE [LARGE SCALE GENOMIC DNA]</scope>
    <source>
        <strain evidence="2 3">KCTC 3810</strain>
    </source>
</reference>
<comment type="caution">
    <text evidence="2">The sequence shown here is derived from an EMBL/GenBank/DDBJ whole genome shotgun (WGS) entry which is preliminary data.</text>
</comment>
<dbReference type="RefSeq" id="WP_028105409.1">
    <property type="nucleotide sequence ID" value="NZ_LVVL01000012.1"/>
</dbReference>
<evidence type="ECO:0000256" key="1">
    <source>
        <dbReference type="SAM" id="MobiDB-lite"/>
    </source>
</evidence>
<sequence>MYKNRSPNLIIIIIFLYSLVMPVDTSRAITNQTESEEPLTIEVCKKLLEEIEVETNSLDDPVLLEKKKACEILIEQTEPEITNEEEEASTPDTESPEEPNENEVILPPDSKKDEPVVPSTPESDIPMTPESPTPESDIPASKEDIPKHSNESDLPEPPASENEESPIAEPSSSEDQLNEEQNQLPSEDTESSLEELPVAEAPKKETPSQRPVVSPRLAGVALLGNSSLSATYNATTQTIELVNTVSSLLNVNLTSGYMIFRLPPEVMQSIETDSIQLQYRYSGLLGIGTRTVDVVPVIDRTNNQIYADVSSLLKLSVLSSDRFTLSFKVGKLPVGLDKIYTFNSALTDGLIDLNVLSGNTATATLGIGPTFRLTVPPTLDFGSHELTGRETIIARLAPMTISIAHENATGYNWRLQASLTRPMTSTEGDILEDVLYFKISTQKQLLQATEIEVATGQMTANQNQSPLVYAKEEGIILDLTGKQATPSTYSADIQWNLINAP</sequence>
<evidence type="ECO:0000313" key="2">
    <source>
        <dbReference type="EMBL" id="OAN12784.1"/>
    </source>
</evidence>
<keyword evidence="3" id="KW-1185">Reference proteome</keyword>
<gene>
    <name evidence="2" type="ORF">A3783_10720</name>
</gene>
<feature type="compositionally biased region" description="Basic and acidic residues" evidence="1">
    <location>
        <begin position="140"/>
        <end position="151"/>
    </location>
</feature>
<evidence type="ECO:0008006" key="4">
    <source>
        <dbReference type="Google" id="ProtNLM"/>
    </source>
</evidence>
<feature type="compositionally biased region" description="Acidic residues" evidence="1">
    <location>
        <begin position="77"/>
        <end position="101"/>
    </location>
</feature>